<protein>
    <submittedName>
        <fullName evidence="1">Uncharacterized protein</fullName>
    </submittedName>
</protein>
<proteinExistence type="predicted"/>
<name>A0A0A9BU32_ARUDO</name>
<reference evidence="1" key="1">
    <citation type="submission" date="2014-09" db="EMBL/GenBank/DDBJ databases">
        <authorList>
            <person name="Magalhaes I.L.F."/>
            <person name="Oliveira U."/>
            <person name="Santos F.R."/>
            <person name="Vidigal T.H.D.A."/>
            <person name="Brescovit A.D."/>
            <person name="Santos A.J."/>
        </authorList>
    </citation>
    <scope>NUCLEOTIDE SEQUENCE</scope>
    <source>
        <tissue evidence="1">Shoot tissue taken approximately 20 cm above the soil surface</tissue>
    </source>
</reference>
<evidence type="ECO:0000313" key="1">
    <source>
        <dbReference type="EMBL" id="JAD62782.1"/>
    </source>
</evidence>
<sequence>MLAFDVTFTNPSTQVIIIPLEASPSFF</sequence>
<organism evidence="1">
    <name type="scientific">Arundo donax</name>
    <name type="common">Giant reed</name>
    <name type="synonym">Donax arundinaceus</name>
    <dbReference type="NCBI Taxonomy" id="35708"/>
    <lineage>
        <taxon>Eukaryota</taxon>
        <taxon>Viridiplantae</taxon>
        <taxon>Streptophyta</taxon>
        <taxon>Embryophyta</taxon>
        <taxon>Tracheophyta</taxon>
        <taxon>Spermatophyta</taxon>
        <taxon>Magnoliopsida</taxon>
        <taxon>Liliopsida</taxon>
        <taxon>Poales</taxon>
        <taxon>Poaceae</taxon>
        <taxon>PACMAD clade</taxon>
        <taxon>Arundinoideae</taxon>
        <taxon>Arundineae</taxon>
        <taxon>Arundo</taxon>
    </lineage>
</organism>
<reference evidence="1" key="2">
    <citation type="journal article" date="2015" name="Data Brief">
        <title>Shoot transcriptome of the giant reed, Arundo donax.</title>
        <authorList>
            <person name="Barrero R.A."/>
            <person name="Guerrero F.D."/>
            <person name="Moolhuijzen P."/>
            <person name="Goolsby J.A."/>
            <person name="Tidwell J."/>
            <person name="Bellgard S.E."/>
            <person name="Bellgard M.I."/>
        </authorList>
    </citation>
    <scope>NUCLEOTIDE SEQUENCE</scope>
    <source>
        <tissue evidence="1">Shoot tissue taken approximately 20 cm above the soil surface</tissue>
    </source>
</reference>
<dbReference type="AlphaFoldDB" id="A0A0A9BU32"/>
<accession>A0A0A9BU32</accession>
<dbReference type="EMBL" id="GBRH01235113">
    <property type="protein sequence ID" value="JAD62782.1"/>
    <property type="molecule type" value="Transcribed_RNA"/>
</dbReference>